<dbReference type="Gene3D" id="1.10.287.110">
    <property type="entry name" value="DnaJ domain"/>
    <property type="match status" value="1"/>
</dbReference>
<evidence type="ECO:0000256" key="2">
    <source>
        <dbReference type="ARBA" id="ARBA00022490"/>
    </source>
</evidence>
<keyword evidence="4" id="KW-1133">Transmembrane helix</keyword>
<keyword evidence="7" id="KW-1185">Reference proteome</keyword>
<sequence length="150" mass="16618">MPAVFVDYYELLEVQPQASTREIKAAYRTCMLRDHADQNPEQDDAGERMILLSRAKDVLLDDSKRRRYDQERSAWHAASAFGAAPPRWEGGKAPDANQPVQIDLRDVSIGKILVGAGVAVVVGGLAFAAKKVADRASRRGRPRRRGSAFR</sequence>
<name>A6GD54_9BACT</name>
<dbReference type="GO" id="GO:0000390">
    <property type="term" value="P:spliceosomal complex disassembly"/>
    <property type="evidence" value="ECO:0007669"/>
    <property type="project" value="TreeGrafter"/>
</dbReference>
<evidence type="ECO:0000256" key="4">
    <source>
        <dbReference type="SAM" id="Phobius"/>
    </source>
</evidence>
<dbReference type="Proteomes" id="UP000005801">
    <property type="component" value="Unassembled WGS sequence"/>
</dbReference>
<evidence type="ECO:0000256" key="3">
    <source>
        <dbReference type="ARBA" id="ARBA00023186"/>
    </source>
</evidence>
<dbReference type="InterPro" id="IPR001623">
    <property type="entry name" value="DnaJ_domain"/>
</dbReference>
<evidence type="ECO:0000313" key="7">
    <source>
        <dbReference type="Proteomes" id="UP000005801"/>
    </source>
</evidence>
<accession>A6GD54</accession>
<dbReference type="SMART" id="SM00271">
    <property type="entry name" value="DnaJ"/>
    <property type="match status" value="1"/>
</dbReference>
<dbReference type="PROSITE" id="PS50076">
    <property type="entry name" value="DNAJ_2"/>
    <property type="match status" value="1"/>
</dbReference>
<dbReference type="SUPFAM" id="SSF46565">
    <property type="entry name" value="Chaperone J-domain"/>
    <property type="match status" value="1"/>
</dbReference>
<organism evidence="6 7">
    <name type="scientific">Plesiocystis pacifica SIR-1</name>
    <dbReference type="NCBI Taxonomy" id="391625"/>
    <lineage>
        <taxon>Bacteria</taxon>
        <taxon>Pseudomonadati</taxon>
        <taxon>Myxococcota</taxon>
        <taxon>Polyangia</taxon>
        <taxon>Nannocystales</taxon>
        <taxon>Nannocystaceae</taxon>
        <taxon>Plesiocystis</taxon>
    </lineage>
</organism>
<dbReference type="GO" id="GO:0005737">
    <property type="term" value="C:cytoplasm"/>
    <property type="evidence" value="ECO:0007669"/>
    <property type="project" value="UniProtKB-SubCell"/>
</dbReference>
<proteinExistence type="predicted"/>
<dbReference type="PANTHER" id="PTHR44313:SF1">
    <property type="entry name" value="DNAJ HOMOLOG SUBFAMILY C MEMBER 17"/>
    <property type="match status" value="1"/>
</dbReference>
<comment type="subcellular location">
    <subcellularLocation>
        <location evidence="1">Cytoplasm</location>
    </subcellularLocation>
</comment>
<protein>
    <submittedName>
        <fullName evidence="6">Heat shock protein DnaJ</fullName>
    </submittedName>
</protein>
<keyword evidence="2" id="KW-0963">Cytoplasm</keyword>
<dbReference type="AlphaFoldDB" id="A6GD54"/>
<comment type="caution">
    <text evidence="6">The sequence shown here is derived from an EMBL/GenBank/DDBJ whole genome shotgun (WGS) entry which is preliminary data.</text>
</comment>
<reference evidence="6 7" key="1">
    <citation type="submission" date="2007-06" db="EMBL/GenBank/DDBJ databases">
        <authorList>
            <person name="Shimkets L."/>
            <person name="Ferriera S."/>
            <person name="Johnson J."/>
            <person name="Kravitz S."/>
            <person name="Beeson K."/>
            <person name="Sutton G."/>
            <person name="Rogers Y.-H."/>
            <person name="Friedman R."/>
            <person name="Frazier M."/>
            <person name="Venter J.C."/>
        </authorList>
    </citation>
    <scope>NUCLEOTIDE SEQUENCE [LARGE SCALE GENOMIC DNA]</scope>
    <source>
        <strain evidence="6 7">SIR-1</strain>
    </source>
</reference>
<dbReference type="Pfam" id="PF00226">
    <property type="entry name" value="DnaJ"/>
    <property type="match status" value="1"/>
</dbReference>
<feature type="transmembrane region" description="Helical" evidence="4">
    <location>
        <begin position="109"/>
        <end position="129"/>
    </location>
</feature>
<gene>
    <name evidence="6" type="ORF">PPSIR1_07663</name>
</gene>
<keyword evidence="4" id="KW-0472">Membrane</keyword>
<dbReference type="EMBL" id="ABCS01000070">
    <property type="protein sequence ID" value="EDM76212.1"/>
    <property type="molecule type" value="Genomic_DNA"/>
</dbReference>
<dbReference type="RefSeq" id="WP_006974645.1">
    <property type="nucleotide sequence ID" value="NZ_ABCS01000070.1"/>
</dbReference>
<keyword evidence="3" id="KW-0143">Chaperone</keyword>
<evidence type="ECO:0000313" key="6">
    <source>
        <dbReference type="EMBL" id="EDM76212.1"/>
    </source>
</evidence>
<keyword evidence="4" id="KW-0812">Transmembrane</keyword>
<dbReference type="PANTHER" id="PTHR44313">
    <property type="entry name" value="DNAJ HOMOLOG SUBFAMILY C MEMBER 17"/>
    <property type="match status" value="1"/>
</dbReference>
<dbReference type="eggNOG" id="COG0484">
    <property type="taxonomic scope" value="Bacteria"/>
</dbReference>
<dbReference type="OrthoDB" id="9779889at2"/>
<evidence type="ECO:0000256" key="1">
    <source>
        <dbReference type="ARBA" id="ARBA00004496"/>
    </source>
</evidence>
<dbReference type="PRINTS" id="PR00625">
    <property type="entry name" value="JDOMAIN"/>
</dbReference>
<dbReference type="InterPro" id="IPR052094">
    <property type="entry name" value="Pre-mRNA-splicing_ERAD"/>
</dbReference>
<feature type="domain" description="J" evidence="5">
    <location>
        <begin position="7"/>
        <end position="72"/>
    </location>
</feature>
<keyword evidence="6" id="KW-0346">Stress response</keyword>
<dbReference type="STRING" id="391625.PPSIR1_07663"/>
<evidence type="ECO:0000259" key="5">
    <source>
        <dbReference type="PROSITE" id="PS50076"/>
    </source>
</evidence>
<dbReference type="CDD" id="cd06257">
    <property type="entry name" value="DnaJ"/>
    <property type="match status" value="1"/>
</dbReference>
<dbReference type="InterPro" id="IPR036869">
    <property type="entry name" value="J_dom_sf"/>
</dbReference>